<dbReference type="EC" id="1.13.11.93" evidence="6"/>
<dbReference type="OrthoDB" id="506370at2"/>
<dbReference type="GO" id="GO:0051213">
    <property type="term" value="F:dioxygenase activity"/>
    <property type="evidence" value="ECO:0007669"/>
    <property type="project" value="UniProtKB-KW"/>
</dbReference>
<keyword evidence="2" id="KW-0223">Dioxygenase</keyword>
<evidence type="ECO:0000313" key="8">
    <source>
        <dbReference type="EMBL" id="TDU25268.1"/>
    </source>
</evidence>
<evidence type="ECO:0000256" key="4">
    <source>
        <dbReference type="ARBA" id="ARBA00023004"/>
    </source>
</evidence>
<dbReference type="InterPro" id="IPR009770">
    <property type="entry name" value="HGLS"/>
</dbReference>
<evidence type="ECO:0000256" key="5">
    <source>
        <dbReference type="ARBA" id="ARBA00035013"/>
    </source>
</evidence>
<proteinExistence type="inferred from homology"/>
<dbReference type="Proteomes" id="UP000295380">
    <property type="component" value="Unassembled WGS sequence"/>
</dbReference>
<evidence type="ECO:0000256" key="7">
    <source>
        <dbReference type="ARBA" id="ARBA00035045"/>
    </source>
</evidence>
<dbReference type="EMBL" id="SOBR01000001">
    <property type="protein sequence ID" value="TDU25268.1"/>
    <property type="molecule type" value="Genomic_DNA"/>
</dbReference>
<dbReference type="Gene3D" id="3.10.180.50">
    <property type="match status" value="1"/>
</dbReference>
<reference evidence="8 9" key="1">
    <citation type="submission" date="2019-03" db="EMBL/GenBank/DDBJ databases">
        <title>Genomic Encyclopedia of Type Strains, Phase IV (KMG-IV): sequencing the most valuable type-strain genomes for metagenomic binning, comparative biology and taxonomic classification.</title>
        <authorList>
            <person name="Goeker M."/>
        </authorList>
    </citation>
    <scope>NUCLEOTIDE SEQUENCE [LARGE SCALE GENOMIC DNA]</scope>
    <source>
        <strain evidence="8 9">DSM 6770</strain>
    </source>
</reference>
<evidence type="ECO:0000256" key="6">
    <source>
        <dbReference type="ARBA" id="ARBA00035023"/>
    </source>
</evidence>
<sequence length="256" mass="28676">MQRDEFLQQLWLDYIHCHPDIGALSLWPPELGAEFCVLVTLNRAPYQAQRLLPALHHFGYRRVGNHAMADRGILANVLSPGNDDAWIILIELQLDTLTHTPRHHLETLIKRAHPQDSRGQNLLTRGRPWPMPDWATYQQLQAAHPLAAWLAIMGPRMHHVGFDCQRSGGGDITTYASIIDEAGLKPGGRADALLPISPLLEHRYYACCTQRTVFAAGDEHRVASGGLALVQKRLPGTRERAAELLLPQHTRCELNA</sequence>
<comment type="similarity">
    <text evidence="5">Belongs to the 2-oxoadipate dioxygenase/decarboxylase family.</text>
</comment>
<keyword evidence="9" id="KW-1185">Reference proteome</keyword>
<gene>
    <name evidence="8" type="ORF">C8E00_101664</name>
</gene>
<keyword evidence="4" id="KW-0408">Iron</keyword>
<dbReference type="SMART" id="SM01150">
    <property type="entry name" value="DUF1338"/>
    <property type="match status" value="1"/>
</dbReference>
<keyword evidence="3" id="KW-0560">Oxidoreductase</keyword>
<dbReference type="AlphaFoldDB" id="A0A4R7NW36"/>
<name>A0A4R7NW36_9GAMM</name>
<evidence type="ECO:0000313" key="9">
    <source>
        <dbReference type="Proteomes" id="UP000295380"/>
    </source>
</evidence>
<organism evidence="8 9">
    <name type="scientific">Chromohalobacter marismortui</name>
    <dbReference type="NCBI Taxonomy" id="42055"/>
    <lineage>
        <taxon>Bacteria</taxon>
        <taxon>Pseudomonadati</taxon>
        <taxon>Pseudomonadota</taxon>
        <taxon>Gammaproteobacteria</taxon>
        <taxon>Oceanospirillales</taxon>
        <taxon>Halomonadaceae</taxon>
        <taxon>Chromohalobacter</taxon>
    </lineage>
</organism>
<protein>
    <recommendedName>
        <fullName evidence="6">2-oxoadipate dioxygenase/decarboxylase</fullName>
        <ecNumber evidence="6">1.13.11.93</ecNumber>
    </recommendedName>
    <alternativeName>
        <fullName evidence="7">2-hydroxyglutarate synthase</fullName>
    </alternativeName>
</protein>
<evidence type="ECO:0000256" key="1">
    <source>
        <dbReference type="ARBA" id="ARBA00001954"/>
    </source>
</evidence>
<comment type="caution">
    <text evidence="8">The sequence shown here is derived from an EMBL/GenBank/DDBJ whole genome shotgun (WGS) entry which is preliminary data.</text>
</comment>
<evidence type="ECO:0000256" key="2">
    <source>
        <dbReference type="ARBA" id="ARBA00022964"/>
    </source>
</evidence>
<comment type="cofactor">
    <cofactor evidence="1">
        <name>Fe(2+)</name>
        <dbReference type="ChEBI" id="CHEBI:29033"/>
    </cofactor>
</comment>
<accession>A0A4R7NW36</accession>
<evidence type="ECO:0000256" key="3">
    <source>
        <dbReference type="ARBA" id="ARBA00023002"/>
    </source>
</evidence>
<dbReference type="RefSeq" id="WP_133694434.1">
    <property type="nucleotide sequence ID" value="NZ_SOBR01000001.1"/>
</dbReference>